<organism evidence="2 3">
    <name type="scientific">Nelumbo nucifera</name>
    <name type="common">Sacred lotus</name>
    <dbReference type="NCBI Taxonomy" id="4432"/>
    <lineage>
        <taxon>Eukaryota</taxon>
        <taxon>Viridiplantae</taxon>
        <taxon>Streptophyta</taxon>
        <taxon>Embryophyta</taxon>
        <taxon>Tracheophyta</taxon>
        <taxon>Spermatophyta</taxon>
        <taxon>Magnoliopsida</taxon>
        <taxon>Proteales</taxon>
        <taxon>Nelumbonaceae</taxon>
        <taxon>Nelumbo</taxon>
    </lineage>
</organism>
<comment type="caution">
    <text evidence="2">The sequence shown here is derived from an EMBL/GenBank/DDBJ whole genome shotgun (WGS) entry which is preliminary data.</text>
</comment>
<evidence type="ECO:0000313" key="2">
    <source>
        <dbReference type="EMBL" id="DAD29754.1"/>
    </source>
</evidence>
<accession>A0A822Y6Y2</accession>
<dbReference type="InterPro" id="IPR056794">
    <property type="entry name" value="PATL1-6_C_GOLD"/>
</dbReference>
<evidence type="ECO:0000313" key="3">
    <source>
        <dbReference type="Proteomes" id="UP000607653"/>
    </source>
</evidence>
<reference evidence="2 3" key="1">
    <citation type="journal article" date="2020" name="Mol. Biol. Evol.">
        <title>Distinct Expression and Methylation Patterns for Genes with Different Fates following a Single Whole-Genome Duplication in Flowering Plants.</title>
        <authorList>
            <person name="Shi T."/>
            <person name="Rahmani R.S."/>
            <person name="Gugger P.F."/>
            <person name="Wang M."/>
            <person name="Li H."/>
            <person name="Zhang Y."/>
            <person name="Li Z."/>
            <person name="Wang Q."/>
            <person name="Van de Peer Y."/>
            <person name="Marchal K."/>
            <person name="Chen J."/>
        </authorList>
    </citation>
    <scope>NUCLEOTIDE SEQUENCE [LARGE SCALE GENOMIC DNA]</scope>
    <source>
        <tissue evidence="2">Leaf</tissue>
    </source>
</reference>
<dbReference type="Proteomes" id="UP000607653">
    <property type="component" value="Unassembled WGS sequence"/>
</dbReference>
<protein>
    <recommendedName>
        <fullName evidence="1">Patellin-1-6 C-terminal GOLD domain-containing protein</fullName>
    </recommendedName>
</protein>
<proteinExistence type="predicted"/>
<dbReference type="Pfam" id="PF25099">
    <property type="entry name" value="GOLD_PATL1_C"/>
    <property type="match status" value="1"/>
</dbReference>
<gene>
    <name evidence="2" type="ORF">HUJ06_031222</name>
</gene>
<sequence>MGWDVSYGVEFVPSTEDGFTVTVQKLKKIDSLR</sequence>
<dbReference type="AlphaFoldDB" id="A0A822Y6Y2"/>
<feature type="domain" description="Patellin-1-6 C-terminal GOLD" evidence="1">
    <location>
        <begin position="1"/>
        <end position="31"/>
    </location>
</feature>
<evidence type="ECO:0000259" key="1">
    <source>
        <dbReference type="Pfam" id="PF25099"/>
    </source>
</evidence>
<dbReference type="EMBL" id="DUZY01000002">
    <property type="protein sequence ID" value="DAD29754.1"/>
    <property type="molecule type" value="Genomic_DNA"/>
</dbReference>
<name>A0A822Y6Y2_NELNU</name>
<keyword evidence="3" id="KW-1185">Reference proteome</keyword>